<dbReference type="SUPFAM" id="SSF143447">
    <property type="entry name" value="AMMECR1-like"/>
    <property type="match status" value="1"/>
</dbReference>
<dbReference type="Proteomes" id="UP000007485">
    <property type="component" value="Chromosome"/>
</dbReference>
<feature type="domain" description="AMMECR1" evidence="1">
    <location>
        <begin position="10"/>
        <end position="210"/>
    </location>
</feature>
<dbReference type="InterPro" id="IPR027485">
    <property type="entry name" value="AMMECR1_N"/>
</dbReference>
<dbReference type="InterPro" id="IPR036071">
    <property type="entry name" value="AMMECR1_dom_sf"/>
</dbReference>
<name>F0QUV0_VULM7</name>
<dbReference type="GeneID" id="10289382"/>
<gene>
    <name evidence="2" type="ordered locus">VMUT_1730</name>
</gene>
<dbReference type="HOGENOM" id="CLU_1381452_0_0_2"/>
<organism evidence="2 3">
    <name type="scientific">Vulcanisaeta moutnovskia (strain 768-28)</name>
    <dbReference type="NCBI Taxonomy" id="985053"/>
    <lineage>
        <taxon>Archaea</taxon>
        <taxon>Thermoproteota</taxon>
        <taxon>Thermoprotei</taxon>
        <taxon>Thermoproteales</taxon>
        <taxon>Thermoproteaceae</taxon>
        <taxon>Vulcanisaeta</taxon>
    </lineage>
</organism>
<dbReference type="STRING" id="985053.VMUT_1730"/>
<dbReference type="AlphaFoldDB" id="F0QUV0"/>
<dbReference type="OrthoDB" id="25187at2157"/>
<protein>
    <submittedName>
        <fullName evidence="2">AMMECR1 domain protein</fullName>
    </submittedName>
</protein>
<sequence length="231" mass="26430">MQLFRPLNEQEYTSLIKYLRSRILERLGVKAEYDIDPTHLVKIAELKFGVFVSIEKLMYSDGMIKRVLRGSMGTIRPIKNLLEDSMTAATHAAFYDPRFSPISIAEFKNCVLEITIVSPLTDVSIDWVRRDMVLGYHGLYIVESGKASILLPQKVVEMAENYYQRVSKPLDNEGFIKELCESLKICNPMSIKAFETQIIYELRPDGNAIERKLYLNRLLKNSVKISVVTSG</sequence>
<evidence type="ECO:0000313" key="2">
    <source>
        <dbReference type="EMBL" id="ADY01932.1"/>
    </source>
</evidence>
<dbReference type="eggNOG" id="arCOG01336">
    <property type="taxonomic scope" value="Archaea"/>
</dbReference>
<dbReference type="PROSITE" id="PS51112">
    <property type="entry name" value="AMMECR1"/>
    <property type="match status" value="1"/>
</dbReference>
<dbReference type="EMBL" id="CP002529">
    <property type="protein sequence ID" value="ADY01932.1"/>
    <property type="molecule type" value="Genomic_DNA"/>
</dbReference>
<proteinExistence type="predicted"/>
<keyword evidence="3" id="KW-1185">Reference proteome</keyword>
<dbReference type="KEGG" id="vmo:VMUT_1730"/>
<dbReference type="RefSeq" id="WP_013605094.1">
    <property type="nucleotide sequence ID" value="NC_015151.1"/>
</dbReference>
<dbReference type="Gene3D" id="3.30.700.20">
    <property type="entry name" value="Hypothetical protein ph0010, domain 1"/>
    <property type="match status" value="1"/>
</dbReference>
<dbReference type="Pfam" id="PF01871">
    <property type="entry name" value="AMMECR1"/>
    <property type="match status" value="1"/>
</dbReference>
<dbReference type="InterPro" id="IPR002733">
    <property type="entry name" value="AMMECR1_domain"/>
</dbReference>
<evidence type="ECO:0000259" key="1">
    <source>
        <dbReference type="PROSITE" id="PS51112"/>
    </source>
</evidence>
<reference evidence="2 3" key="1">
    <citation type="journal article" date="2011" name="J. Bacteriol.">
        <title>Complete genome sequence of 'Vulcanisaeta moutnovskia' strain 768-28, a novel member of the hyperthermophilic crenarchaeal genus vulcanisaeta.</title>
        <authorList>
            <person name="Gumerov V.M."/>
            <person name="Mardanov A.V."/>
            <person name="Beletsky A.V."/>
            <person name="Prokofeva M.I."/>
            <person name="Bonch-Osmolovskaya E.A."/>
            <person name="Ravin N.V."/>
            <person name="Skryabin K.G."/>
        </authorList>
    </citation>
    <scope>NUCLEOTIDE SEQUENCE [LARGE SCALE GENOMIC DNA]</scope>
    <source>
        <strain evidence="2 3">768-28</strain>
    </source>
</reference>
<evidence type="ECO:0000313" key="3">
    <source>
        <dbReference type="Proteomes" id="UP000007485"/>
    </source>
</evidence>
<accession>F0QUV0</accession>